<organism evidence="3 4">
    <name type="scientific">Algoriphagus pacificus</name>
    <dbReference type="NCBI Taxonomy" id="2811234"/>
    <lineage>
        <taxon>Bacteria</taxon>
        <taxon>Pseudomonadati</taxon>
        <taxon>Bacteroidota</taxon>
        <taxon>Cytophagia</taxon>
        <taxon>Cytophagales</taxon>
        <taxon>Cyclobacteriaceae</taxon>
        <taxon>Algoriphagus</taxon>
    </lineage>
</organism>
<evidence type="ECO:0000313" key="4">
    <source>
        <dbReference type="Proteomes" id="UP000664480"/>
    </source>
</evidence>
<dbReference type="Pfam" id="PF14028">
    <property type="entry name" value="Lant_dehydr_C"/>
    <property type="match status" value="1"/>
</dbReference>
<gene>
    <name evidence="3" type="ORF">J0A69_18725</name>
</gene>
<feature type="domain" description="Thiopeptide-type bacteriocin biosynthesis" evidence="2">
    <location>
        <begin position="621"/>
        <end position="843"/>
    </location>
</feature>
<evidence type="ECO:0000313" key="3">
    <source>
        <dbReference type="EMBL" id="MBN7817483.1"/>
    </source>
</evidence>
<dbReference type="RefSeq" id="WP_206588152.1">
    <property type="nucleotide sequence ID" value="NZ_JAFKCU010000005.1"/>
</dbReference>
<dbReference type="InterPro" id="IPR023809">
    <property type="entry name" value="Thiopep_bacteriocin_synth_dom"/>
</dbReference>
<reference evidence="3 4" key="1">
    <citation type="submission" date="2021-03" db="EMBL/GenBank/DDBJ databases">
        <title>novel species isolated from a fishpond in China.</title>
        <authorList>
            <person name="Lu H."/>
            <person name="Cai Z."/>
        </authorList>
    </citation>
    <scope>NUCLEOTIDE SEQUENCE [LARGE SCALE GENOMIC DNA]</scope>
    <source>
        <strain evidence="3 4">YJ13C</strain>
    </source>
</reference>
<feature type="domain" description="Lantibiotic dehydratase N-terminal" evidence="1">
    <location>
        <begin position="25"/>
        <end position="85"/>
    </location>
</feature>
<dbReference type="Pfam" id="PF04738">
    <property type="entry name" value="Lant_dehydr_N"/>
    <property type="match status" value="2"/>
</dbReference>
<evidence type="ECO:0000259" key="1">
    <source>
        <dbReference type="Pfam" id="PF04738"/>
    </source>
</evidence>
<dbReference type="InterPro" id="IPR006827">
    <property type="entry name" value="Lant_deHydtase_N"/>
</dbReference>
<comment type="caution">
    <text evidence="3">The sequence shown here is derived from an EMBL/GenBank/DDBJ whole genome shotgun (WGS) entry which is preliminary data.</text>
</comment>
<evidence type="ECO:0000259" key="2">
    <source>
        <dbReference type="Pfam" id="PF14028"/>
    </source>
</evidence>
<dbReference type="NCBIfam" id="TIGR03891">
    <property type="entry name" value="thiopep_ocin"/>
    <property type="match status" value="1"/>
</dbReference>
<proteinExistence type="predicted"/>
<sequence length="856" mass="101077">MAFLYRIPLFDVDPNDPIAISDQKEKIIEAIQLASPEFAKLLASKDFMNLEDRLRIKLRKYLLRANYRPTPFGKFAGVGIADWGNMFHLEHPLKATELKNTHYQSRTSDPLSNQYNLTEGIYLKHGFYHAMVYDKASQKWSPRKIPYNNLLKVLFKKFKNRCFDFNQFKELTEKENQEAFDDLLKELWLQLIDSGILVHQDIQLENQNGTDMVLENPVTVPCSIKQTLQEFIETAGNLFSEEETRYLHEYKKWQIEHFDDRWISLQQLMENGDFFSGQFLLESSVPNEETIDFSSKIFENNGPNSIDLKKNVAHKNLDRGIFDIQLLYRMDEQENPVIENIVCNRPFVYTGRFNRDAAVKNLTLEIKNKIFQNEHVLYAHLNFIENKSIEHICAVENIFDYEIGPYPPNSPKELAFRDLFLGIEQNRIILFHKPSKKQVIPIVLHPLNGVHITHPLLRLLWEVAHQDRFRFKPYQSNNLEKAAITPALCWGKLCLQPKKWKLKKDKLETLESLQRKLHALDLPKHISVGKMDQELLLSLENPDDLQILREELNKHENLVLSEAHWFHSNGRKNKKRPLQLVYQHSRTKNDQFPAIHFNPITKAIADCLYLIITIKNSEVPEVLQRLFLLLKKLEYFKSNPTWYFLIYGKNQGTEIRLRILDFDSNKSPLLLNNLEGLFRKENWEWKTATYFPETSKYGKRSLPISHKIFHLESSFLAKKHGKDFPIMHSDKSKILLIVSLWKKIMIQSPESKSLFKLLQKETKIMDTQIVQAYKKEFQFSPEAIQSRFNQKSYFSLILSHPYFKRKGAVHSHFLMNHLHMMCNRFFPTAPLEQERRIRYHLYREMGKHLYTLSNQT</sequence>
<accession>A0ABS3CK47</accession>
<dbReference type="Proteomes" id="UP000664480">
    <property type="component" value="Unassembled WGS sequence"/>
</dbReference>
<protein>
    <submittedName>
        <fullName evidence="3">Thiopeptide-type bacteriocin biosynthesis protein</fullName>
    </submittedName>
</protein>
<feature type="domain" description="Lantibiotic dehydratase N-terminal" evidence="1">
    <location>
        <begin position="350"/>
        <end position="548"/>
    </location>
</feature>
<dbReference type="EMBL" id="JAFKCU010000005">
    <property type="protein sequence ID" value="MBN7817483.1"/>
    <property type="molecule type" value="Genomic_DNA"/>
</dbReference>
<name>A0ABS3CK47_9BACT</name>
<keyword evidence="4" id="KW-1185">Reference proteome</keyword>